<dbReference type="PROSITE" id="PS50125">
    <property type="entry name" value="GUANYLATE_CYCLASE_2"/>
    <property type="match status" value="1"/>
</dbReference>
<organism evidence="3 4">
    <name type="scientific">Acidovorax soli</name>
    <dbReference type="NCBI Taxonomy" id="592050"/>
    <lineage>
        <taxon>Bacteria</taxon>
        <taxon>Pseudomonadati</taxon>
        <taxon>Pseudomonadota</taxon>
        <taxon>Betaproteobacteria</taxon>
        <taxon>Burkholderiales</taxon>
        <taxon>Comamonadaceae</taxon>
        <taxon>Acidovorax</taxon>
    </lineage>
</organism>
<comment type="caution">
    <text evidence="3">The sequence shown here is derived from an EMBL/GenBank/DDBJ whole genome shotgun (WGS) entry which is preliminary data.</text>
</comment>
<keyword evidence="1" id="KW-1133">Transmembrane helix</keyword>
<evidence type="ECO:0000313" key="4">
    <source>
        <dbReference type="Proteomes" id="UP000575083"/>
    </source>
</evidence>
<feature type="transmembrane region" description="Helical" evidence="1">
    <location>
        <begin position="338"/>
        <end position="358"/>
    </location>
</feature>
<feature type="transmembrane region" description="Helical" evidence="1">
    <location>
        <begin position="16"/>
        <end position="36"/>
    </location>
</feature>
<dbReference type="Proteomes" id="UP000575083">
    <property type="component" value="Unassembled WGS sequence"/>
</dbReference>
<evidence type="ECO:0000259" key="2">
    <source>
        <dbReference type="PROSITE" id="PS50125"/>
    </source>
</evidence>
<dbReference type="InterPro" id="IPR050697">
    <property type="entry name" value="Adenylyl/Guanylyl_Cyclase_3/4"/>
</dbReference>
<keyword evidence="3" id="KW-0456">Lyase</keyword>
<name>A0A7X0PJT2_9BURK</name>
<dbReference type="PANTHER" id="PTHR43081">
    <property type="entry name" value="ADENYLATE CYCLASE, TERMINAL-DIFFERENTIATION SPECIFIC-RELATED"/>
    <property type="match status" value="1"/>
</dbReference>
<dbReference type="GO" id="GO:0035556">
    <property type="term" value="P:intracellular signal transduction"/>
    <property type="evidence" value="ECO:0007669"/>
    <property type="project" value="InterPro"/>
</dbReference>
<dbReference type="SUPFAM" id="SSF55073">
    <property type="entry name" value="Nucleotide cyclase"/>
    <property type="match status" value="1"/>
</dbReference>
<dbReference type="InterPro" id="IPR001054">
    <property type="entry name" value="A/G_cyclase"/>
</dbReference>
<dbReference type="GO" id="GO:0006171">
    <property type="term" value="P:cAMP biosynthetic process"/>
    <property type="evidence" value="ECO:0007669"/>
    <property type="project" value="TreeGrafter"/>
</dbReference>
<dbReference type="InterPro" id="IPR007890">
    <property type="entry name" value="CHASE2"/>
</dbReference>
<keyword evidence="1" id="KW-0812">Transmembrane</keyword>
<dbReference type="SMART" id="SM01080">
    <property type="entry name" value="CHASE2"/>
    <property type="match status" value="1"/>
</dbReference>
<dbReference type="EC" id="4.6.1.1" evidence="3"/>
<dbReference type="Pfam" id="PF05226">
    <property type="entry name" value="CHASE2"/>
    <property type="match status" value="1"/>
</dbReference>
<keyword evidence="4" id="KW-1185">Reference proteome</keyword>
<evidence type="ECO:0000313" key="3">
    <source>
        <dbReference type="EMBL" id="MBB6562746.1"/>
    </source>
</evidence>
<dbReference type="EMBL" id="JACHLK010000014">
    <property type="protein sequence ID" value="MBB6562746.1"/>
    <property type="molecule type" value="Genomic_DNA"/>
</dbReference>
<dbReference type="CDD" id="cd07302">
    <property type="entry name" value="CHD"/>
    <property type="match status" value="1"/>
</dbReference>
<dbReference type="InterPro" id="IPR029787">
    <property type="entry name" value="Nucleotide_cyclase"/>
</dbReference>
<sequence>MATIRTAWAGDAGRQWALRLLVPLALLALLHLLPVWQPLQRLEYDLFSSLTAPVRPDAGVVVVGIDEPSLAALKTAPPLPRRLHAQLIDALAASGAAGLGIDILFSTPQSPEDDAALARALQGRMPVVLASAEVAVHSGQVAQYQQTVRSVFGQALHGDVGMRPDDDGVQRALPAQGDALWRVLAQATGRSVVPPPPGALLRYYAPEVALPYVHYTQALDPARLLAPGALQGRLLLLGQNTPVGGVDQFTTPLRALGHGSQSGVLLHATALINGLTGDWIVPAHPAGPLLQAVAAIALVAALTRRWRGWLAVWLSVALALLALIGGLCAYLQGVWWPTLPTLVALVLHFNVGATDSYWRERRQRERLRLDFGRYVPPAVVSALIASGEVPAVRGERRVLTLLFSDLAGFTSASERLPPESVAQALNAYFTRMTYAVHRHGGTLDKFIGDAVMAFWNAPVAEPQHAARALACAQDMQLEMQALRSLWAGTPFAELQLRIGLHTGEAAVGHLGSEGRFTYTAVGDAVNTAARLEGANKAFGTGILLSAATRSALPQDPSRPPPLAWLDAVVLAGRSSGIDVYTPCGDAALVAASLALREHVHAGRWGDALACCAEWRARAVHLAPLWAAQADRLQLQVQALADARPLAVAGAAAFAHSLEK</sequence>
<dbReference type="GO" id="GO:0004016">
    <property type="term" value="F:adenylate cyclase activity"/>
    <property type="evidence" value="ECO:0007669"/>
    <property type="project" value="UniProtKB-EC"/>
</dbReference>
<feature type="domain" description="Guanylate cyclase" evidence="2">
    <location>
        <begin position="400"/>
        <end position="532"/>
    </location>
</feature>
<feature type="transmembrane region" description="Helical" evidence="1">
    <location>
        <begin position="310"/>
        <end position="332"/>
    </location>
</feature>
<dbReference type="AlphaFoldDB" id="A0A7X0PJT2"/>
<dbReference type="Gene3D" id="3.30.70.1230">
    <property type="entry name" value="Nucleotide cyclase"/>
    <property type="match status" value="1"/>
</dbReference>
<dbReference type="PANTHER" id="PTHR43081:SF1">
    <property type="entry name" value="ADENYLATE CYCLASE, TERMINAL-DIFFERENTIATION SPECIFIC"/>
    <property type="match status" value="1"/>
</dbReference>
<keyword evidence="1" id="KW-0472">Membrane</keyword>
<evidence type="ECO:0000256" key="1">
    <source>
        <dbReference type="SAM" id="Phobius"/>
    </source>
</evidence>
<protein>
    <submittedName>
        <fullName evidence="3">Adenylate cyclase</fullName>
        <ecNumber evidence="3">4.6.1.1</ecNumber>
    </submittedName>
</protein>
<accession>A0A7X0PJT2</accession>
<reference evidence="3 4" key="1">
    <citation type="submission" date="2020-08" db="EMBL/GenBank/DDBJ databases">
        <title>Functional genomics of gut bacteria from endangered species of beetles.</title>
        <authorList>
            <person name="Carlos-Shanley C."/>
        </authorList>
    </citation>
    <scope>NUCLEOTIDE SEQUENCE [LARGE SCALE GENOMIC DNA]</scope>
    <source>
        <strain evidence="3 4">S00198</strain>
    </source>
</reference>
<dbReference type="RefSeq" id="WP_184863056.1">
    <property type="nucleotide sequence ID" value="NZ_JACHLK010000014.1"/>
</dbReference>
<dbReference type="SMART" id="SM00044">
    <property type="entry name" value="CYCc"/>
    <property type="match status" value="1"/>
</dbReference>
<dbReference type="Pfam" id="PF00211">
    <property type="entry name" value="Guanylate_cyc"/>
    <property type="match status" value="1"/>
</dbReference>
<proteinExistence type="predicted"/>
<gene>
    <name evidence="3" type="ORF">HNP48_005462</name>
</gene>